<reference evidence="2" key="1">
    <citation type="submission" date="2005-09" db="EMBL/GenBank/DDBJ databases">
        <authorList>
            <person name="Mural R.J."/>
            <person name="Li P.W."/>
            <person name="Adams M.D."/>
            <person name="Amanatides P.G."/>
            <person name="Baden-Tillson H."/>
            <person name="Barnstead M."/>
            <person name="Chin S.H."/>
            <person name="Dew I."/>
            <person name="Evans C.A."/>
            <person name="Ferriera S."/>
            <person name="Flanigan M."/>
            <person name="Fosler C."/>
            <person name="Glodek A."/>
            <person name="Gu Z."/>
            <person name="Holt R.A."/>
            <person name="Jennings D."/>
            <person name="Kraft C.L."/>
            <person name="Lu F."/>
            <person name="Nguyen T."/>
            <person name="Nusskern D.R."/>
            <person name="Pfannkoch C.M."/>
            <person name="Sitter C."/>
            <person name="Sutton G.G."/>
            <person name="Venter J.C."/>
            <person name="Wang Z."/>
            <person name="Woodage T."/>
            <person name="Zheng X.H."/>
            <person name="Zhong F."/>
        </authorList>
    </citation>
    <scope>NUCLEOTIDE SEQUENCE [LARGE SCALE GENOMIC DNA]</scope>
    <source>
        <strain>BN</strain>
        <strain evidence="2">Sprague-Dawley</strain>
    </source>
</reference>
<gene>
    <name evidence="1 3" type="primary">Ptp4a2</name>
    <name evidence="1" type="ORF">rCG_31466</name>
</gene>
<organism evidence="1 2">
    <name type="scientific">Rattus norvegicus</name>
    <name type="common">Rat</name>
    <dbReference type="NCBI Taxonomy" id="10116"/>
    <lineage>
        <taxon>Eukaryota</taxon>
        <taxon>Metazoa</taxon>
        <taxon>Chordata</taxon>
        <taxon>Craniata</taxon>
        <taxon>Vertebrata</taxon>
        <taxon>Euteleostomi</taxon>
        <taxon>Mammalia</taxon>
        <taxon>Eutheria</taxon>
        <taxon>Euarchontoglires</taxon>
        <taxon>Glires</taxon>
        <taxon>Rodentia</taxon>
        <taxon>Myomorpha</taxon>
        <taxon>Muroidea</taxon>
        <taxon>Muridae</taxon>
        <taxon>Murinae</taxon>
        <taxon>Rattus</taxon>
    </lineage>
</organism>
<dbReference type="RGD" id="619786">
    <property type="gene designation" value="Ptp4a2"/>
</dbReference>
<proteinExistence type="predicted"/>
<dbReference type="EMBL" id="CH473968">
    <property type="protein sequence ID" value="EDL80572.1"/>
    <property type="molecule type" value="Genomic_DNA"/>
</dbReference>
<evidence type="ECO:0000313" key="2">
    <source>
        <dbReference type="Proteomes" id="UP000234681"/>
    </source>
</evidence>
<accession>A6ISM3</accession>
<name>A6ISM3_RAT</name>
<sequence length="74" mass="8460">MHLFVSTVAPLRVCTRRCPTASVLPDTVCHSCWGEEVCKGTQSSPRFVFKTNVNCSQNWTSFSPLKIKTFFFWI</sequence>
<protein>
    <submittedName>
        <fullName evidence="1">Protein tyrosine phosphatase 4a2, isoform CRA_b</fullName>
    </submittedName>
</protein>
<evidence type="ECO:0000313" key="3">
    <source>
        <dbReference type="RGD" id="619786"/>
    </source>
</evidence>
<dbReference type="AlphaFoldDB" id="A6ISM3"/>
<dbReference type="Proteomes" id="UP000234681">
    <property type="component" value="Chromosome 5"/>
</dbReference>
<evidence type="ECO:0000313" key="1">
    <source>
        <dbReference type="EMBL" id="EDL80572.1"/>
    </source>
</evidence>